<evidence type="ECO:0000256" key="7">
    <source>
        <dbReference type="ARBA" id="ARBA00023015"/>
    </source>
</evidence>
<keyword evidence="5 9" id="KW-0863">Zinc-finger</keyword>
<evidence type="ECO:0000256" key="9">
    <source>
        <dbReference type="PROSITE-ProRule" id="PRU00175"/>
    </source>
</evidence>
<keyword evidence="4" id="KW-0479">Metal-binding</keyword>
<feature type="compositionally biased region" description="Polar residues" evidence="10">
    <location>
        <begin position="1"/>
        <end position="26"/>
    </location>
</feature>
<evidence type="ECO:0000256" key="3">
    <source>
        <dbReference type="ARBA" id="ARBA00022679"/>
    </source>
</evidence>
<keyword evidence="8" id="KW-0804">Transcription</keyword>
<dbReference type="PROSITE" id="PS00518">
    <property type="entry name" value="ZF_RING_1"/>
    <property type="match status" value="1"/>
</dbReference>
<evidence type="ECO:0000256" key="4">
    <source>
        <dbReference type="ARBA" id="ARBA00022723"/>
    </source>
</evidence>
<keyword evidence="7" id="KW-0805">Transcription regulation</keyword>
<evidence type="ECO:0000256" key="10">
    <source>
        <dbReference type="SAM" id="MobiDB-lite"/>
    </source>
</evidence>
<dbReference type="Pfam" id="PF13639">
    <property type="entry name" value="zf-RING_2"/>
    <property type="match status" value="1"/>
</dbReference>
<reference evidence="12" key="2">
    <citation type="submission" date="2025-09" db="UniProtKB">
        <authorList>
            <consortium name="Ensembl"/>
        </authorList>
    </citation>
    <scope>IDENTIFICATION</scope>
</reference>
<evidence type="ECO:0000259" key="11">
    <source>
        <dbReference type="PROSITE" id="PS50089"/>
    </source>
</evidence>
<feature type="region of interest" description="Disordered" evidence="10">
    <location>
        <begin position="1"/>
        <end position="29"/>
    </location>
</feature>
<dbReference type="PANTHER" id="PTHR46077:SF1">
    <property type="entry name" value="TOP1 BINDING ARGININE_SERINE RICH PROTEIN, E3 UBIQUITIN LIGASE"/>
    <property type="match status" value="1"/>
</dbReference>
<dbReference type="InterPro" id="IPR001841">
    <property type="entry name" value="Znf_RING"/>
</dbReference>
<sequence length="96" mass="10622">RSSRGPQKDNTSAPAASDTQLPQATATDAEEDIKCPICWDTVSDEGSIACCTHIFCFSCIFTWSRIRAVCPICHIKLRSFLVMFLIRAPGRQQTSL</sequence>
<organism evidence="12 13">
    <name type="scientific">Calidris pygmaea</name>
    <name type="common">Spoon-billed sandpiper</name>
    <dbReference type="NCBI Taxonomy" id="425635"/>
    <lineage>
        <taxon>Eukaryota</taxon>
        <taxon>Metazoa</taxon>
        <taxon>Chordata</taxon>
        <taxon>Craniata</taxon>
        <taxon>Vertebrata</taxon>
        <taxon>Euteleostomi</taxon>
        <taxon>Archelosauria</taxon>
        <taxon>Archosauria</taxon>
        <taxon>Dinosauria</taxon>
        <taxon>Saurischia</taxon>
        <taxon>Theropoda</taxon>
        <taxon>Coelurosauria</taxon>
        <taxon>Aves</taxon>
        <taxon>Neognathae</taxon>
        <taxon>Neoaves</taxon>
        <taxon>Charadriiformes</taxon>
        <taxon>Scolopacidae</taxon>
        <taxon>Calidris</taxon>
    </lineage>
</organism>
<dbReference type="Ensembl" id="ENSCPGT00000000721.1">
    <property type="protein sequence ID" value="ENSCPGP00000000650.1"/>
    <property type="gene ID" value="ENSCPGG00000000530.1"/>
</dbReference>
<dbReference type="PROSITE" id="PS50089">
    <property type="entry name" value="ZF_RING_2"/>
    <property type="match status" value="1"/>
</dbReference>
<comment type="catalytic activity">
    <reaction evidence="1">
        <text>S-ubiquitinyl-[E2 ubiquitin-conjugating enzyme]-L-cysteine + [acceptor protein]-L-lysine = [E2 ubiquitin-conjugating enzyme]-L-cysteine + N(6)-ubiquitinyl-[acceptor protein]-L-lysine.</text>
        <dbReference type="EC" id="2.3.2.27"/>
    </reaction>
</comment>
<dbReference type="GO" id="GO:0008270">
    <property type="term" value="F:zinc ion binding"/>
    <property type="evidence" value="ECO:0007669"/>
    <property type="project" value="UniProtKB-KW"/>
</dbReference>
<dbReference type="Gene3D" id="3.30.40.10">
    <property type="entry name" value="Zinc/RING finger domain, C3HC4 (zinc finger)"/>
    <property type="match status" value="1"/>
</dbReference>
<proteinExistence type="predicted"/>
<keyword evidence="3" id="KW-0808">Transferase</keyword>
<dbReference type="InterPro" id="IPR017907">
    <property type="entry name" value="Znf_RING_CS"/>
</dbReference>
<evidence type="ECO:0000256" key="5">
    <source>
        <dbReference type="ARBA" id="ARBA00022771"/>
    </source>
</evidence>
<dbReference type="EC" id="2.3.2.27" evidence="2"/>
<dbReference type="PANTHER" id="PTHR46077">
    <property type="entry name" value="E3 UBIQUITIN-PROTEIN LIGASE TOPORS"/>
    <property type="match status" value="1"/>
</dbReference>
<evidence type="ECO:0000313" key="13">
    <source>
        <dbReference type="Proteomes" id="UP000694419"/>
    </source>
</evidence>
<dbReference type="InterPro" id="IPR013083">
    <property type="entry name" value="Znf_RING/FYVE/PHD"/>
</dbReference>
<reference evidence="12" key="1">
    <citation type="submission" date="2025-08" db="UniProtKB">
        <authorList>
            <consortium name="Ensembl"/>
        </authorList>
    </citation>
    <scope>IDENTIFICATION</scope>
</reference>
<keyword evidence="6" id="KW-0862">Zinc</keyword>
<evidence type="ECO:0000256" key="8">
    <source>
        <dbReference type="ARBA" id="ARBA00023163"/>
    </source>
</evidence>
<evidence type="ECO:0000256" key="2">
    <source>
        <dbReference type="ARBA" id="ARBA00012483"/>
    </source>
</evidence>
<dbReference type="GO" id="GO:0061630">
    <property type="term" value="F:ubiquitin protein ligase activity"/>
    <property type="evidence" value="ECO:0007669"/>
    <property type="project" value="UniProtKB-EC"/>
</dbReference>
<dbReference type="Proteomes" id="UP000694419">
    <property type="component" value="Unplaced"/>
</dbReference>
<evidence type="ECO:0000313" key="12">
    <source>
        <dbReference type="Ensembl" id="ENSCPGP00000000650.1"/>
    </source>
</evidence>
<evidence type="ECO:0000256" key="6">
    <source>
        <dbReference type="ARBA" id="ARBA00022833"/>
    </source>
</evidence>
<dbReference type="SMART" id="SM00184">
    <property type="entry name" value="RING"/>
    <property type="match status" value="1"/>
</dbReference>
<dbReference type="AlphaFoldDB" id="A0A8C3J0V3"/>
<dbReference type="SUPFAM" id="SSF57850">
    <property type="entry name" value="RING/U-box"/>
    <property type="match status" value="1"/>
</dbReference>
<dbReference type="GO" id="GO:0000209">
    <property type="term" value="P:protein polyubiquitination"/>
    <property type="evidence" value="ECO:0007669"/>
    <property type="project" value="TreeGrafter"/>
</dbReference>
<evidence type="ECO:0000256" key="1">
    <source>
        <dbReference type="ARBA" id="ARBA00000900"/>
    </source>
</evidence>
<keyword evidence="13" id="KW-1185">Reference proteome</keyword>
<dbReference type="GO" id="GO:0006513">
    <property type="term" value="P:protein monoubiquitination"/>
    <property type="evidence" value="ECO:0007669"/>
    <property type="project" value="TreeGrafter"/>
</dbReference>
<name>A0A8C3J0V3_9CHAR</name>
<accession>A0A8C3J0V3</accession>
<feature type="domain" description="RING-type" evidence="11">
    <location>
        <begin position="35"/>
        <end position="74"/>
    </location>
</feature>
<protein>
    <recommendedName>
        <fullName evidence="2">RING-type E3 ubiquitin transferase</fullName>
        <ecNumber evidence="2">2.3.2.27</ecNumber>
    </recommendedName>
</protein>